<dbReference type="AlphaFoldDB" id="A0A9D9DFI0"/>
<dbReference type="Proteomes" id="UP000823634">
    <property type="component" value="Unassembled WGS sequence"/>
</dbReference>
<dbReference type="Pfam" id="PF04463">
    <property type="entry name" value="2-thiour_desulf"/>
    <property type="match status" value="1"/>
</dbReference>
<feature type="compositionally biased region" description="Basic residues" evidence="1">
    <location>
        <begin position="175"/>
        <end position="187"/>
    </location>
</feature>
<dbReference type="PANTHER" id="PTHR30087:SF1">
    <property type="entry name" value="HYPOTHETICAL CYTOSOLIC PROTEIN"/>
    <property type="match status" value="1"/>
</dbReference>
<dbReference type="InterPro" id="IPR007553">
    <property type="entry name" value="2-thiour_desulf"/>
</dbReference>
<accession>A0A9D9DFI0</accession>
<name>A0A9D9DFI0_9FIRM</name>
<dbReference type="EMBL" id="JADINA010000028">
    <property type="protein sequence ID" value="MBO8426543.1"/>
    <property type="molecule type" value="Genomic_DNA"/>
</dbReference>
<proteinExistence type="predicted"/>
<evidence type="ECO:0000256" key="1">
    <source>
        <dbReference type="SAM" id="MobiDB-lite"/>
    </source>
</evidence>
<gene>
    <name evidence="2" type="ORF">IAC61_04390</name>
</gene>
<organism evidence="2 3">
    <name type="scientific">Candidatus Alloenteromonas pullistercoris</name>
    <dbReference type="NCBI Taxonomy" id="2840785"/>
    <lineage>
        <taxon>Bacteria</taxon>
        <taxon>Bacillati</taxon>
        <taxon>Bacillota</taxon>
        <taxon>Bacillota incertae sedis</taxon>
        <taxon>Candidatus Alloenteromonas</taxon>
    </lineage>
</organism>
<feature type="compositionally biased region" description="Basic and acidic residues" evidence="1">
    <location>
        <begin position="157"/>
        <end position="174"/>
    </location>
</feature>
<feature type="region of interest" description="Disordered" evidence="1">
    <location>
        <begin position="157"/>
        <end position="187"/>
    </location>
</feature>
<reference evidence="2" key="1">
    <citation type="submission" date="2020-10" db="EMBL/GenBank/DDBJ databases">
        <authorList>
            <person name="Gilroy R."/>
        </authorList>
    </citation>
    <scope>NUCLEOTIDE SEQUENCE</scope>
    <source>
        <strain evidence="2">17113</strain>
    </source>
</reference>
<protein>
    <submittedName>
        <fullName evidence="2">DUF523 domain-containing protein</fullName>
    </submittedName>
</protein>
<sequence>MEKILVSACLLGDKTRYDGKDNAVEGLLGLLKFYELVPFCPEVEGGLKTPRRPAEIHYGRVFRDDGAELTRQYDLGAKKALSLCKFLGIGKAILKESSPSCGVHLIHNGRFDGGKIEGEGVTARTLREAGIKVMNEDEGLKLLDSLLSKQAKREIEEAKTAKMEPKKMAKPKFERTKKHEKGNWKKR</sequence>
<dbReference type="PANTHER" id="PTHR30087">
    <property type="entry name" value="INNER MEMBRANE PROTEIN"/>
    <property type="match status" value="1"/>
</dbReference>
<reference evidence="2" key="2">
    <citation type="journal article" date="2021" name="PeerJ">
        <title>Extensive microbial diversity within the chicken gut microbiome revealed by metagenomics and culture.</title>
        <authorList>
            <person name="Gilroy R."/>
            <person name="Ravi A."/>
            <person name="Getino M."/>
            <person name="Pursley I."/>
            <person name="Horton D.L."/>
            <person name="Alikhan N.F."/>
            <person name="Baker D."/>
            <person name="Gharbi K."/>
            <person name="Hall N."/>
            <person name="Watson M."/>
            <person name="Adriaenssens E.M."/>
            <person name="Foster-Nyarko E."/>
            <person name="Jarju S."/>
            <person name="Secka A."/>
            <person name="Antonio M."/>
            <person name="Oren A."/>
            <person name="Chaudhuri R.R."/>
            <person name="La Ragione R."/>
            <person name="Hildebrand F."/>
            <person name="Pallen M.J."/>
        </authorList>
    </citation>
    <scope>NUCLEOTIDE SEQUENCE</scope>
    <source>
        <strain evidence="2">17113</strain>
    </source>
</reference>
<evidence type="ECO:0000313" key="2">
    <source>
        <dbReference type="EMBL" id="MBO8426543.1"/>
    </source>
</evidence>
<evidence type="ECO:0000313" key="3">
    <source>
        <dbReference type="Proteomes" id="UP000823634"/>
    </source>
</evidence>
<comment type="caution">
    <text evidence="2">The sequence shown here is derived from an EMBL/GenBank/DDBJ whole genome shotgun (WGS) entry which is preliminary data.</text>
</comment>